<dbReference type="PANTHER" id="PTHR10953:SF29">
    <property type="entry name" value="NEDD8-ACTIVATING ENZYME E1 REGULATORY SUBUNIT"/>
    <property type="match status" value="1"/>
</dbReference>
<feature type="region of interest" description="Disordered" evidence="1">
    <location>
        <begin position="562"/>
        <end position="583"/>
    </location>
</feature>
<dbReference type="GO" id="GO:0019781">
    <property type="term" value="F:NEDD8 activating enzyme activity"/>
    <property type="evidence" value="ECO:0007669"/>
    <property type="project" value="TreeGrafter"/>
</dbReference>
<protein>
    <recommendedName>
        <fullName evidence="2">THIF-type NAD/FAD binding fold domain-containing protein</fullName>
    </recommendedName>
</protein>
<evidence type="ECO:0000259" key="2">
    <source>
        <dbReference type="Pfam" id="PF00899"/>
    </source>
</evidence>
<dbReference type="GO" id="GO:0045116">
    <property type="term" value="P:protein neddylation"/>
    <property type="evidence" value="ECO:0007669"/>
    <property type="project" value="TreeGrafter"/>
</dbReference>
<evidence type="ECO:0000256" key="1">
    <source>
        <dbReference type="SAM" id="MobiDB-lite"/>
    </source>
</evidence>
<dbReference type="InParanoid" id="A0A1D3CS30"/>
<gene>
    <name evidence="3" type="ORF">cyc_01739</name>
</gene>
<dbReference type="VEuPathDB" id="ToxoDB:LOC34618697"/>
<dbReference type="GO" id="GO:0005737">
    <property type="term" value="C:cytoplasm"/>
    <property type="evidence" value="ECO:0007669"/>
    <property type="project" value="TreeGrafter"/>
</dbReference>
<sequence>MRHAKVADAQSSSERYDRQLRIWGDGGQLRLRNANILILGSGTTATEALRNLVLPGIGQFVVVDDSRVVLSDVNENFFLSPEDIGDLRCRAIAKRAVELNPAVRGEAWGLSAYEYLLHHARLKACASSESFPLPPVFSFPDGSNGLEMARPPPICAFDVVVSSLMSAEAEEELLRICSQESPASLPFAEECTTELSLSAAPPDVREGRGHARRQVPVVFIGSLGFFGWVRLWAGEYCLVDTKPESSPVDLRIANPFAQLLEFASSFDLDSMADSEHCHVPFIVILIKASSSPPLATPISLNPRLPARMGPRRAVCSLRGLTPREAATAAAEGTLDKVFTFPVESDVRQKIKDTVLRMQRSHDEANFEEALANVYRAVGPVRPSEEVVQIMMTASSLPAPSNTFWGLCRALHKFFMSEKALPVRRLTMDMTADTSSYVALQRVYAQKALEDEQKMRKLVDEELRQHTDGATPPPAPSVEELQCFLKNAANIKVIRYPRASEHTFGSASQKLLAAAAQNLSQSMQEPCAGADADESGQHHIPWFIAVLACKAAADKRGRFPGTLPEVTYPTGEPERKPNDATKTACTPAPNQLLGYDADLASDIAAVTEEVKAIEKILGSKLTVAKEIIEQVVRYRGSEFPTTAALIGAVAAQETIKLVCRQFEPLNNTFLWNGTERRGVTLEI</sequence>
<proteinExistence type="predicted"/>
<feature type="domain" description="THIF-type NAD/FAD binding fold" evidence="2">
    <location>
        <begin position="16"/>
        <end position="668"/>
    </location>
</feature>
<dbReference type="InterPro" id="IPR000594">
    <property type="entry name" value="ThiF_NAD_FAD-bd"/>
</dbReference>
<dbReference type="Proteomes" id="UP000095192">
    <property type="component" value="Unassembled WGS sequence"/>
</dbReference>
<dbReference type="AlphaFoldDB" id="A0A1D3CS30"/>
<dbReference type="InterPro" id="IPR035985">
    <property type="entry name" value="Ubiquitin-activating_enz"/>
</dbReference>
<comment type="caution">
    <text evidence="3">The sequence shown here is derived from an EMBL/GenBank/DDBJ whole genome shotgun (WGS) entry which is preliminary data.</text>
</comment>
<organism evidence="3 4">
    <name type="scientific">Cyclospora cayetanensis</name>
    <dbReference type="NCBI Taxonomy" id="88456"/>
    <lineage>
        <taxon>Eukaryota</taxon>
        <taxon>Sar</taxon>
        <taxon>Alveolata</taxon>
        <taxon>Apicomplexa</taxon>
        <taxon>Conoidasida</taxon>
        <taxon>Coccidia</taxon>
        <taxon>Eucoccidiorida</taxon>
        <taxon>Eimeriorina</taxon>
        <taxon>Eimeriidae</taxon>
        <taxon>Cyclospora</taxon>
    </lineage>
</organism>
<dbReference type="SUPFAM" id="SSF69572">
    <property type="entry name" value="Activating enzymes of the ubiquitin-like proteins"/>
    <property type="match status" value="1"/>
</dbReference>
<dbReference type="PANTHER" id="PTHR10953">
    <property type="entry name" value="UBIQUITIN-ACTIVATING ENZYME E1"/>
    <property type="match status" value="1"/>
</dbReference>
<dbReference type="Pfam" id="PF00899">
    <property type="entry name" value="ThiF"/>
    <property type="match status" value="1"/>
</dbReference>
<keyword evidence="4" id="KW-1185">Reference proteome</keyword>
<evidence type="ECO:0000313" key="4">
    <source>
        <dbReference type="Proteomes" id="UP000095192"/>
    </source>
</evidence>
<accession>A0A1D3CS30</accession>
<dbReference type="InterPro" id="IPR045886">
    <property type="entry name" value="ThiF/MoeB/HesA"/>
</dbReference>
<reference evidence="3 4" key="1">
    <citation type="journal article" date="2016" name="BMC Genomics">
        <title>Comparative genomics reveals Cyclospora cayetanensis possesses coccidia-like metabolism and invasion components but unique surface antigens.</title>
        <authorList>
            <person name="Liu S."/>
            <person name="Wang L."/>
            <person name="Zheng H."/>
            <person name="Xu Z."/>
            <person name="Roellig D.M."/>
            <person name="Li N."/>
            <person name="Frace M.A."/>
            <person name="Tang K."/>
            <person name="Arrowood M.J."/>
            <person name="Moss D.M."/>
            <person name="Zhang L."/>
            <person name="Feng Y."/>
            <person name="Xiao L."/>
        </authorList>
    </citation>
    <scope>NUCLEOTIDE SEQUENCE [LARGE SCALE GENOMIC DNA]</scope>
    <source>
        <strain evidence="3 4">CHN_HEN01</strain>
    </source>
</reference>
<dbReference type="VEuPathDB" id="ToxoDB:cyc_01739"/>
<dbReference type="Gene3D" id="3.40.50.720">
    <property type="entry name" value="NAD(P)-binding Rossmann-like Domain"/>
    <property type="match status" value="2"/>
</dbReference>
<dbReference type="EMBL" id="JROU02002170">
    <property type="protein sequence ID" value="OEH74013.1"/>
    <property type="molecule type" value="Genomic_DNA"/>
</dbReference>
<evidence type="ECO:0000313" key="3">
    <source>
        <dbReference type="EMBL" id="OEH74013.1"/>
    </source>
</evidence>
<name>A0A1D3CS30_9EIME</name>